<keyword evidence="2" id="KW-0732">Signal</keyword>
<dbReference type="OrthoDB" id="2079210at2"/>
<keyword evidence="1" id="KW-1133">Transmembrane helix</keyword>
<evidence type="ECO:0000256" key="2">
    <source>
        <dbReference type="SAM" id="SignalP"/>
    </source>
</evidence>
<dbReference type="Proteomes" id="UP000223913">
    <property type="component" value="Unassembled WGS sequence"/>
</dbReference>
<organism evidence="3 4">
    <name type="scientific">Flavilitoribacter nigricans (strain ATCC 23147 / DSM 23189 / NBRC 102662 / NCIMB 1420 / SS-2)</name>
    <name type="common">Lewinella nigricans</name>
    <dbReference type="NCBI Taxonomy" id="1122177"/>
    <lineage>
        <taxon>Bacteria</taxon>
        <taxon>Pseudomonadati</taxon>
        <taxon>Bacteroidota</taxon>
        <taxon>Saprospiria</taxon>
        <taxon>Saprospirales</taxon>
        <taxon>Lewinellaceae</taxon>
        <taxon>Flavilitoribacter</taxon>
    </lineage>
</organism>
<keyword evidence="1" id="KW-0472">Membrane</keyword>
<dbReference type="RefSeq" id="WP_099153558.1">
    <property type="nucleotide sequence ID" value="NZ_PDUD01000034.1"/>
</dbReference>
<dbReference type="EMBL" id="PDUD01000034">
    <property type="protein sequence ID" value="PHN03118.1"/>
    <property type="molecule type" value="Genomic_DNA"/>
</dbReference>
<name>A0A2D0N400_FLAN2</name>
<sequence length="578" mass="64584">MMANWYTLVFIFLLSCTLQAQNNAAFVATTDAKQVVTNGYLEVSFTLKNAKGTNFQPPDFANFTVVSGPSRSSSTTIINGQMSQELSFVYTLQPQRTGRFTIGRATILVGNNRMMTDPVSVEVVEGTAAPGTSDQEVFIRAEVTATDAWVGQQIVLDYKLYTTIQIENYNIVDESDYQGFYAQDIRRYDSRLVREVVNGVQYVTKVIKRIALFPQRAGQLTIDPLNVQLGALAEGQRRGGFFFNRQLRRIPALTEPINISVKPLPDNAPESFTGAVGDFEISSQINRNTFSTDDAISLKLMIKGNGDAKRIQPPVQEFPEAFEVYDPKTLRENTYESQGILAGEKEIEYLLVPTEPGNFQLRPEFSWFDPDSAAYVTFLSPAFRVDISQGSQRPSTPITSGVETEAPTDIRFIKNETSVTQAGEAFLGSSGFWILTILPFIVVGGAAFWRRANVQRSALDPAVIRHRRARKVALKRLETAKGHLQSGNSRDFYDAIEHAMDGYVCDKLRIPQSELSREVVRQRLESLQVEEARIERFLKIKQNCEIALYAGMDNSAAMQETYDQTLALIADIEASIKD</sequence>
<gene>
    <name evidence="3" type="ORF">CRP01_28990</name>
</gene>
<evidence type="ECO:0000313" key="4">
    <source>
        <dbReference type="Proteomes" id="UP000223913"/>
    </source>
</evidence>
<dbReference type="AlphaFoldDB" id="A0A2D0N400"/>
<feature type="signal peptide" evidence="2">
    <location>
        <begin position="1"/>
        <end position="20"/>
    </location>
</feature>
<comment type="caution">
    <text evidence="3">The sequence shown here is derived from an EMBL/GenBank/DDBJ whole genome shotgun (WGS) entry which is preliminary data.</text>
</comment>
<feature type="chain" id="PRO_5012971578" description="Protein BatD" evidence="2">
    <location>
        <begin position="21"/>
        <end position="578"/>
    </location>
</feature>
<dbReference type="PANTHER" id="PTHR40940:SF2">
    <property type="entry name" value="BATD"/>
    <property type="match status" value="1"/>
</dbReference>
<reference evidence="3 4" key="1">
    <citation type="submission" date="2017-10" db="EMBL/GenBank/DDBJ databases">
        <title>The draft genome sequence of Lewinella nigricans NBRC 102662.</title>
        <authorList>
            <person name="Wang K."/>
        </authorList>
    </citation>
    <scope>NUCLEOTIDE SEQUENCE [LARGE SCALE GENOMIC DNA]</scope>
    <source>
        <strain evidence="3 4">NBRC 102662</strain>
    </source>
</reference>
<evidence type="ECO:0000256" key="1">
    <source>
        <dbReference type="SAM" id="Phobius"/>
    </source>
</evidence>
<feature type="transmembrane region" description="Helical" evidence="1">
    <location>
        <begin position="431"/>
        <end position="449"/>
    </location>
</feature>
<evidence type="ECO:0000313" key="3">
    <source>
        <dbReference type="EMBL" id="PHN03118.1"/>
    </source>
</evidence>
<dbReference type="InterPro" id="IPR025738">
    <property type="entry name" value="BatD"/>
</dbReference>
<keyword evidence="1" id="KW-0812">Transmembrane</keyword>
<evidence type="ECO:0008006" key="5">
    <source>
        <dbReference type="Google" id="ProtNLM"/>
    </source>
</evidence>
<keyword evidence="4" id="KW-1185">Reference proteome</keyword>
<dbReference type="PANTHER" id="PTHR40940">
    <property type="entry name" value="PROTEIN BATD-RELATED"/>
    <property type="match status" value="1"/>
</dbReference>
<accession>A0A2D0N400</accession>
<protein>
    <recommendedName>
        <fullName evidence="5">Protein BatD</fullName>
    </recommendedName>
</protein>
<dbReference type="Pfam" id="PF13584">
    <property type="entry name" value="BatD"/>
    <property type="match status" value="2"/>
</dbReference>
<proteinExistence type="predicted"/>